<keyword evidence="4" id="KW-1185">Reference proteome</keyword>
<sequence length="322" mass="33960">MKLVLSFLTISVAAAASQDGSFIRGGSASVASDDSAAAATHVIPGDIFAGLASNNFTPQQYCPRDTKYNSNGPEWPPENGCYPGTGSITSGWPKCCDKGNCPNNSRPSCENGMTGAPSYCADRAPDESCYDGGWPTCCLVDGTTCPNNRPPCNTNGNKRTCNSSSNCDRNQYCLKQTSNCNQLGQCVTAPTSCSKNKDPVCGCDGKTYSNQCLAAANGRTTVRYFGPCDGDDDGTDDTPNRNQCRSNSNCQSDEYCDFPDGTCGGNVRGECAPIPTGQDCNGVTNSAVCGCDDVKYKNYCKANQSRTSIQNQGSCSNELAFE</sequence>
<name>A0AAD8Y5T1_9STRA</name>
<gene>
    <name evidence="3" type="ORF">QTG54_010476</name>
</gene>
<organism evidence="3 4">
    <name type="scientific">Skeletonema marinoi</name>
    <dbReference type="NCBI Taxonomy" id="267567"/>
    <lineage>
        <taxon>Eukaryota</taxon>
        <taxon>Sar</taxon>
        <taxon>Stramenopiles</taxon>
        <taxon>Ochrophyta</taxon>
        <taxon>Bacillariophyta</taxon>
        <taxon>Coscinodiscophyceae</taxon>
        <taxon>Thalassiosirophycidae</taxon>
        <taxon>Thalassiosirales</taxon>
        <taxon>Skeletonemataceae</taxon>
        <taxon>Skeletonema</taxon>
        <taxon>Skeletonema marinoi-dohrnii complex</taxon>
    </lineage>
</organism>
<dbReference type="InterPro" id="IPR036058">
    <property type="entry name" value="Kazal_dom_sf"/>
</dbReference>
<evidence type="ECO:0000256" key="1">
    <source>
        <dbReference type="SAM" id="SignalP"/>
    </source>
</evidence>
<dbReference type="Pfam" id="PF07648">
    <property type="entry name" value="Kazal_2"/>
    <property type="match status" value="1"/>
</dbReference>
<evidence type="ECO:0000313" key="3">
    <source>
        <dbReference type="EMBL" id="KAK1739160.1"/>
    </source>
</evidence>
<dbReference type="PROSITE" id="PS51465">
    <property type="entry name" value="KAZAL_2"/>
    <property type="match status" value="1"/>
</dbReference>
<feature type="signal peptide" evidence="1">
    <location>
        <begin position="1"/>
        <end position="15"/>
    </location>
</feature>
<evidence type="ECO:0000259" key="2">
    <source>
        <dbReference type="PROSITE" id="PS51465"/>
    </source>
</evidence>
<accession>A0AAD8Y5T1</accession>
<keyword evidence="1" id="KW-0732">Signal</keyword>
<dbReference type="EMBL" id="JATAAI010000019">
    <property type="protein sequence ID" value="KAK1739160.1"/>
    <property type="molecule type" value="Genomic_DNA"/>
</dbReference>
<dbReference type="Proteomes" id="UP001224775">
    <property type="component" value="Unassembled WGS sequence"/>
</dbReference>
<dbReference type="CDD" id="cd00104">
    <property type="entry name" value="KAZAL_FS"/>
    <property type="match status" value="1"/>
</dbReference>
<feature type="chain" id="PRO_5042227581" description="Kazal-like domain-containing protein" evidence="1">
    <location>
        <begin position="16"/>
        <end position="322"/>
    </location>
</feature>
<reference evidence="3" key="1">
    <citation type="submission" date="2023-06" db="EMBL/GenBank/DDBJ databases">
        <title>Survivors Of The Sea: Transcriptome response of Skeletonema marinoi to long-term dormancy.</title>
        <authorList>
            <person name="Pinder M.I.M."/>
            <person name="Kourtchenko O."/>
            <person name="Robertson E.K."/>
            <person name="Larsson T."/>
            <person name="Maumus F."/>
            <person name="Osuna-Cruz C.M."/>
            <person name="Vancaester E."/>
            <person name="Stenow R."/>
            <person name="Vandepoele K."/>
            <person name="Ploug H."/>
            <person name="Bruchert V."/>
            <person name="Godhe A."/>
            <person name="Topel M."/>
        </authorList>
    </citation>
    <scope>NUCLEOTIDE SEQUENCE</scope>
    <source>
        <strain evidence="3">R05AC</strain>
    </source>
</reference>
<comment type="caution">
    <text evidence="3">The sequence shown here is derived from an EMBL/GenBank/DDBJ whole genome shotgun (WGS) entry which is preliminary data.</text>
</comment>
<feature type="domain" description="Kazal-like" evidence="2">
    <location>
        <begin position="174"/>
        <end position="230"/>
    </location>
</feature>
<evidence type="ECO:0000313" key="4">
    <source>
        <dbReference type="Proteomes" id="UP001224775"/>
    </source>
</evidence>
<dbReference type="AlphaFoldDB" id="A0AAD8Y5T1"/>
<dbReference type="SMART" id="SM00280">
    <property type="entry name" value="KAZAL"/>
    <property type="match status" value="1"/>
</dbReference>
<dbReference type="SUPFAM" id="SSF100895">
    <property type="entry name" value="Kazal-type serine protease inhibitors"/>
    <property type="match status" value="1"/>
</dbReference>
<dbReference type="Gene3D" id="3.30.60.30">
    <property type="match status" value="1"/>
</dbReference>
<proteinExistence type="predicted"/>
<protein>
    <recommendedName>
        <fullName evidence="2">Kazal-like domain-containing protein</fullName>
    </recommendedName>
</protein>
<dbReference type="InterPro" id="IPR002350">
    <property type="entry name" value="Kazal_dom"/>
</dbReference>